<dbReference type="AlphaFoldDB" id="A0A2J6RG77"/>
<dbReference type="EMBL" id="KZ613949">
    <property type="protein sequence ID" value="PMD37516.1"/>
    <property type="molecule type" value="Genomic_DNA"/>
</dbReference>
<proteinExistence type="predicted"/>
<dbReference type="Proteomes" id="UP000235786">
    <property type="component" value="Unassembled WGS sequence"/>
</dbReference>
<dbReference type="STRING" id="1149755.A0A2J6RG77"/>
<gene>
    <name evidence="1" type="ORF">L207DRAFT_636198</name>
</gene>
<evidence type="ECO:0000313" key="2">
    <source>
        <dbReference type="Proteomes" id="UP000235786"/>
    </source>
</evidence>
<protein>
    <recommendedName>
        <fullName evidence="3">Fungal N-terminal domain-containing protein</fullName>
    </recommendedName>
</protein>
<keyword evidence="2" id="KW-1185">Reference proteome</keyword>
<dbReference type="OrthoDB" id="539213at2759"/>
<evidence type="ECO:0000313" key="1">
    <source>
        <dbReference type="EMBL" id="PMD37516.1"/>
    </source>
</evidence>
<organism evidence="1 2">
    <name type="scientific">Hyaloscypha variabilis (strain UAMH 11265 / GT02V1 / F)</name>
    <name type="common">Meliniomyces variabilis</name>
    <dbReference type="NCBI Taxonomy" id="1149755"/>
    <lineage>
        <taxon>Eukaryota</taxon>
        <taxon>Fungi</taxon>
        <taxon>Dikarya</taxon>
        <taxon>Ascomycota</taxon>
        <taxon>Pezizomycotina</taxon>
        <taxon>Leotiomycetes</taxon>
        <taxon>Helotiales</taxon>
        <taxon>Hyaloscyphaceae</taxon>
        <taxon>Hyaloscypha</taxon>
        <taxon>Hyaloscypha variabilis</taxon>
    </lineage>
</organism>
<reference evidence="1 2" key="1">
    <citation type="submission" date="2016-04" db="EMBL/GenBank/DDBJ databases">
        <title>A degradative enzymes factory behind the ericoid mycorrhizal symbiosis.</title>
        <authorList>
            <consortium name="DOE Joint Genome Institute"/>
            <person name="Martino E."/>
            <person name="Morin E."/>
            <person name="Grelet G."/>
            <person name="Kuo A."/>
            <person name="Kohler A."/>
            <person name="Daghino S."/>
            <person name="Barry K."/>
            <person name="Choi C."/>
            <person name="Cichocki N."/>
            <person name="Clum A."/>
            <person name="Copeland A."/>
            <person name="Hainaut M."/>
            <person name="Haridas S."/>
            <person name="Labutti K."/>
            <person name="Lindquist E."/>
            <person name="Lipzen A."/>
            <person name="Khouja H.-R."/>
            <person name="Murat C."/>
            <person name="Ohm R."/>
            <person name="Olson A."/>
            <person name="Spatafora J."/>
            <person name="Veneault-Fourrey C."/>
            <person name="Henrissat B."/>
            <person name="Grigoriev I."/>
            <person name="Martin F."/>
            <person name="Perotto S."/>
        </authorList>
    </citation>
    <scope>NUCLEOTIDE SEQUENCE [LARGE SCALE GENOMIC DNA]</scope>
    <source>
        <strain evidence="1 2">F</strain>
    </source>
</reference>
<accession>A0A2J6RG77</accession>
<evidence type="ECO:0008006" key="3">
    <source>
        <dbReference type="Google" id="ProtNLM"/>
    </source>
</evidence>
<name>A0A2J6RG77_HYAVF</name>
<sequence length="643" mass="73422">MDGLSAAASGIAVISLALQLVDSVRQIQRFLRKVSEAPKELRRLIELLEQLELILESIGELISKQQQQGGDQDVAVSETVLRAMKTCENTVKGLTSTVDGARKSIEAKNRTEKTLARFRLSCKKKDIEEYERQIHEAISLLNLTMTTNLTAMHSKSIGNLLTQVMATNQITTIISQELFLLRDCAGALATTSACTKRSRKQARSRTANSSSTMSQFKTPLGTMIIRKHFSTATSSNGDDSSVNYCTRDENTWIFIPSFFSRCIDFRYWKTWGGIQGALRTYPVLQNNHPVWDMVEVGDVTGIQKLFSERKLSPFSIHAQCGFTLLDFSVAYYRWEIVKTLFQIGLADSGLDLSRRIGYSPVTTQAQTDALEITYDLIKQHDDELDPWVFAAAFFGSDYLEPSIHLYRKMVNLFINKDNVNFRFSPISMAMRMLWNSEPTAQETWKEAIRYIINLGLDLHKSWRYFLGSPALTGLDTVLNVVDQPFESHWLGRKWLEILLESGIDVDEYLRVESELRRELSQSLFLMSPSYNPGYRDRFLITSKEPPSVSWDWYIDPMGMAFDVLQEFKDFGTGPQSLWNPNYCRDWPFVYSEWQGNAIRVKEGRGRGICNDRYERREHKKAATLARAQGLLRRGPKIPGAWID</sequence>